<keyword evidence="1" id="KW-0732">Signal</keyword>
<dbReference type="Pfam" id="PF11913">
    <property type="entry name" value="DUF3431"/>
    <property type="match status" value="1"/>
</dbReference>
<evidence type="ECO:0000256" key="1">
    <source>
        <dbReference type="SAM" id="SignalP"/>
    </source>
</evidence>
<dbReference type="InterPro" id="IPR021838">
    <property type="entry name" value="DUF3431"/>
</dbReference>
<gene>
    <name evidence="2" type="ORF">LTR24_005791</name>
</gene>
<proteinExistence type="predicted"/>
<organism evidence="2 3">
    <name type="scientific">Lithohypha guttulata</name>
    <dbReference type="NCBI Taxonomy" id="1690604"/>
    <lineage>
        <taxon>Eukaryota</taxon>
        <taxon>Fungi</taxon>
        <taxon>Dikarya</taxon>
        <taxon>Ascomycota</taxon>
        <taxon>Pezizomycotina</taxon>
        <taxon>Eurotiomycetes</taxon>
        <taxon>Chaetothyriomycetidae</taxon>
        <taxon>Chaetothyriales</taxon>
        <taxon>Trichomeriaceae</taxon>
        <taxon>Lithohypha</taxon>
    </lineage>
</organism>
<dbReference type="PANTHER" id="PTHR37490">
    <property type="entry name" value="EXPRESSED PROTEIN"/>
    <property type="match status" value="1"/>
</dbReference>
<dbReference type="EMBL" id="JAVRRG010000069">
    <property type="protein sequence ID" value="KAK5091792.1"/>
    <property type="molecule type" value="Genomic_DNA"/>
</dbReference>
<feature type="chain" id="PRO_5045947625" evidence="1">
    <location>
        <begin position="28"/>
        <end position="316"/>
    </location>
</feature>
<comment type="caution">
    <text evidence="2">The sequence shown here is derived from an EMBL/GenBank/DDBJ whole genome shotgun (WGS) entry which is preliminary data.</text>
</comment>
<keyword evidence="3" id="KW-1185">Reference proteome</keyword>
<evidence type="ECO:0000313" key="3">
    <source>
        <dbReference type="Proteomes" id="UP001345013"/>
    </source>
</evidence>
<reference evidence="2 3" key="1">
    <citation type="submission" date="2023-08" db="EMBL/GenBank/DDBJ databases">
        <title>Black Yeasts Isolated from many extreme environments.</title>
        <authorList>
            <person name="Coleine C."/>
            <person name="Stajich J.E."/>
            <person name="Selbmann L."/>
        </authorList>
    </citation>
    <scope>NUCLEOTIDE SEQUENCE [LARGE SCALE GENOMIC DNA]</scope>
    <source>
        <strain evidence="2 3">CCFEE 5885</strain>
    </source>
</reference>
<protein>
    <submittedName>
        <fullName evidence="2">Uncharacterized protein</fullName>
    </submittedName>
</protein>
<accession>A0ABR0K7X8</accession>
<feature type="signal peptide" evidence="1">
    <location>
        <begin position="1"/>
        <end position="27"/>
    </location>
</feature>
<dbReference type="Proteomes" id="UP001345013">
    <property type="component" value="Unassembled WGS sequence"/>
</dbReference>
<dbReference type="PANTHER" id="PTHR37490:SF2">
    <property type="match status" value="1"/>
</dbReference>
<name>A0ABR0K7X8_9EURO</name>
<sequence>MKCGARFKVLAAAAVFVGLVIVLVVLADKCETYDPVGYMQATAIQWWERNENEQPLPLGGKARDKIIVVPAKEDADVSWVTNDLSDWQHAIYIVDPSNETRADSLTTPVNKGHEAMAYLTYIIDNYKSSIPEIVAFVHSHRDGFFKAWHVDTPLHDNVYAIRHLQLDYVKEKGYVNLRCNNNPGCKRPGRPNPHFVGNVWTEVMGNTSTPAFSQHPLSPAAQEASSTVEDKERLEMMRPRLWTACCAQFAVSREQIYRRPVEDYVKIRQWVIDTEKSDAKSGRVMEYLWHVIFGQEAVHCPDVDTCYCKVYGRCSS</sequence>
<evidence type="ECO:0000313" key="2">
    <source>
        <dbReference type="EMBL" id="KAK5091792.1"/>
    </source>
</evidence>